<dbReference type="CDD" id="cd07043">
    <property type="entry name" value="STAS_anti-anti-sigma_factors"/>
    <property type="match status" value="1"/>
</dbReference>
<keyword evidence="5" id="KW-1185">Reference proteome</keyword>
<accession>A0A845HR89</accession>
<dbReference type="PROSITE" id="PS50801">
    <property type="entry name" value="STAS"/>
    <property type="match status" value="1"/>
</dbReference>
<dbReference type="EMBL" id="WWCL01000001">
    <property type="protein sequence ID" value="MYN43964.1"/>
    <property type="molecule type" value="Genomic_DNA"/>
</dbReference>
<evidence type="ECO:0000256" key="1">
    <source>
        <dbReference type="ARBA" id="ARBA00009013"/>
    </source>
</evidence>
<dbReference type="InterPro" id="IPR003658">
    <property type="entry name" value="Anti-sigma_ant"/>
</dbReference>
<dbReference type="Proteomes" id="UP000444316">
    <property type="component" value="Unassembled WGS sequence"/>
</dbReference>
<proteinExistence type="inferred from homology"/>
<evidence type="ECO:0000256" key="2">
    <source>
        <dbReference type="RuleBase" id="RU003749"/>
    </source>
</evidence>
<dbReference type="Pfam" id="PF01740">
    <property type="entry name" value="STAS"/>
    <property type="match status" value="1"/>
</dbReference>
<name>A0A845HR89_9BURK</name>
<dbReference type="Gene3D" id="3.30.750.24">
    <property type="entry name" value="STAS domain"/>
    <property type="match status" value="1"/>
</dbReference>
<dbReference type="InterPro" id="IPR002645">
    <property type="entry name" value="STAS_dom"/>
</dbReference>
<dbReference type="PANTHER" id="PTHR33495:SF2">
    <property type="entry name" value="ANTI-SIGMA FACTOR ANTAGONIST TM_1081-RELATED"/>
    <property type="match status" value="1"/>
</dbReference>
<reference evidence="4" key="1">
    <citation type="submission" date="2019-12" db="EMBL/GenBank/DDBJ databases">
        <title>Novel species isolated from a subtropical stream in China.</title>
        <authorList>
            <person name="Lu H."/>
        </authorList>
    </citation>
    <scope>NUCLEOTIDE SEQUENCE [LARGE SCALE GENOMIC DNA]</scope>
    <source>
        <strain evidence="4">FT93W</strain>
    </source>
</reference>
<comment type="similarity">
    <text evidence="1 2">Belongs to the anti-sigma-factor antagonist family.</text>
</comment>
<evidence type="ECO:0000313" key="4">
    <source>
        <dbReference type="EMBL" id="MYN43964.1"/>
    </source>
</evidence>
<gene>
    <name evidence="4" type="ORF">GTP23_02645</name>
</gene>
<comment type="caution">
    <text evidence="4">The sequence shown here is derived from an EMBL/GenBank/DDBJ whole genome shotgun (WGS) entry which is preliminary data.</text>
</comment>
<dbReference type="SUPFAM" id="SSF52091">
    <property type="entry name" value="SpoIIaa-like"/>
    <property type="match status" value="1"/>
</dbReference>
<protein>
    <recommendedName>
        <fullName evidence="2">Anti-sigma factor antagonist</fullName>
    </recommendedName>
</protein>
<sequence length="116" mass="12648">MSFQYDFSQLDGATAVRLSGRLDSATASGFEKPLQDLFNQPASRVLMDFSALDYISSAGLRVVLMAAKRAKQSQGALVLCSLQQQVRDVFEISGFLRILDVADDSSAALNQLRART</sequence>
<dbReference type="InterPro" id="IPR036513">
    <property type="entry name" value="STAS_dom_sf"/>
</dbReference>
<dbReference type="AlphaFoldDB" id="A0A845HR89"/>
<evidence type="ECO:0000313" key="5">
    <source>
        <dbReference type="Proteomes" id="UP000444316"/>
    </source>
</evidence>
<feature type="domain" description="STAS" evidence="3">
    <location>
        <begin position="3"/>
        <end position="112"/>
    </location>
</feature>
<evidence type="ECO:0000259" key="3">
    <source>
        <dbReference type="PROSITE" id="PS50801"/>
    </source>
</evidence>
<dbReference type="PANTHER" id="PTHR33495">
    <property type="entry name" value="ANTI-SIGMA FACTOR ANTAGONIST TM_1081-RELATED-RELATED"/>
    <property type="match status" value="1"/>
</dbReference>
<dbReference type="NCBIfam" id="TIGR00377">
    <property type="entry name" value="ant_ant_sig"/>
    <property type="match status" value="1"/>
</dbReference>
<organism evidence="4 5">
    <name type="scientific">Duganella fentianensis</name>
    <dbReference type="NCBI Taxonomy" id="2692177"/>
    <lineage>
        <taxon>Bacteria</taxon>
        <taxon>Pseudomonadati</taxon>
        <taxon>Pseudomonadota</taxon>
        <taxon>Betaproteobacteria</taxon>
        <taxon>Burkholderiales</taxon>
        <taxon>Oxalobacteraceae</taxon>
        <taxon>Telluria group</taxon>
        <taxon>Duganella</taxon>
    </lineage>
</organism>
<dbReference type="RefSeq" id="WP_161033733.1">
    <property type="nucleotide sequence ID" value="NZ_WWCL01000001.1"/>
</dbReference>
<dbReference type="GO" id="GO:0043856">
    <property type="term" value="F:anti-sigma factor antagonist activity"/>
    <property type="evidence" value="ECO:0007669"/>
    <property type="project" value="InterPro"/>
</dbReference>